<reference evidence="1" key="1">
    <citation type="submission" date="2009-08" db="EMBL/GenBank/DDBJ databases">
        <authorList>
            <person name="Cheung F."/>
            <person name="Xiao Y."/>
            <person name="Chan A."/>
            <person name="Moskal W."/>
            <person name="Town C.D."/>
        </authorList>
    </citation>
    <scope>NUCLEOTIDE SEQUENCE</scope>
</reference>
<evidence type="ECO:0000313" key="1">
    <source>
        <dbReference type="EMBL" id="ACU19198.1"/>
    </source>
</evidence>
<sequence>MWQEPDQPACRDDLNLNLNLFRSFSGTKLQGILPCSKISNCPAYSHCFHVNCGGKNVKVVENDENIHYVGDGGVLGSGAANISLIMKITGDFLDDGDQLNSRYLSLCHLQIYLSYIKQLMLLQFRLLIFTIAWKMGNIL</sequence>
<proteinExistence type="evidence at transcript level"/>
<accession>C6TBJ6</accession>
<organism evidence="1">
    <name type="scientific">Glycine max</name>
    <name type="common">Soybean</name>
    <name type="synonym">Glycine hispida</name>
    <dbReference type="NCBI Taxonomy" id="3847"/>
    <lineage>
        <taxon>Eukaryota</taxon>
        <taxon>Viridiplantae</taxon>
        <taxon>Streptophyta</taxon>
        <taxon>Embryophyta</taxon>
        <taxon>Tracheophyta</taxon>
        <taxon>Spermatophyta</taxon>
        <taxon>Magnoliopsida</taxon>
        <taxon>eudicotyledons</taxon>
        <taxon>Gunneridae</taxon>
        <taxon>Pentapetalae</taxon>
        <taxon>rosids</taxon>
        <taxon>fabids</taxon>
        <taxon>Fabales</taxon>
        <taxon>Fabaceae</taxon>
        <taxon>Papilionoideae</taxon>
        <taxon>50 kb inversion clade</taxon>
        <taxon>NPAAA clade</taxon>
        <taxon>indigoferoid/millettioid clade</taxon>
        <taxon>Phaseoleae</taxon>
        <taxon>Glycine</taxon>
        <taxon>Glycine subgen. Soja</taxon>
    </lineage>
</organism>
<name>C6TBJ6_SOYBN</name>
<dbReference type="EMBL" id="BT094906">
    <property type="protein sequence ID" value="ACU19198.1"/>
    <property type="molecule type" value="mRNA"/>
</dbReference>
<protein>
    <submittedName>
        <fullName evidence="1">Uncharacterized protein</fullName>
    </submittedName>
</protein>
<dbReference type="AlphaFoldDB" id="C6TBJ6"/>